<keyword evidence="6 10" id="KW-0964">Secreted</keyword>
<accession>A0ABN1C3D1</accession>
<evidence type="ECO:0000313" key="12">
    <source>
        <dbReference type="EMBL" id="GAA0511028.1"/>
    </source>
</evidence>
<organism evidence="12 13">
    <name type="scientific">Saccharopolyspora erythraea</name>
    <name type="common">Streptomyces erythraeus</name>
    <dbReference type="NCBI Taxonomy" id="1836"/>
    <lineage>
        <taxon>Bacteria</taxon>
        <taxon>Bacillati</taxon>
        <taxon>Actinomycetota</taxon>
        <taxon>Actinomycetes</taxon>
        <taxon>Pseudonocardiales</taxon>
        <taxon>Pseudonocardiaceae</taxon>
        <taxon>Saccharopolyspora</taxon>
    </lineage>
</organism>
<feature type="signal peptide" evidence="10">
    <location>
        <begin position="1"/>
        <end position="32"/>
    </location>
</feature>
<sequence>MALPVIRFVRPRKLFSALAVSALTVATMAATAGADAPPPRADVPVDATIEVGAGEVFDGEGDRYYGVGELGDGGQGEDQPAMFELADGATLSDVVIGAPAADGVHCLGTCTLRNVVWEDVGEDAATFKAEDAGATMTVEGGSAARADDKVFQHNGAGTVIIRNFAVSDFGKLYRACGNCGNNPQERHVRLENVSATAPGDSLVGINVNYGDTATFSGITVAGDREMEICGWYEGVTDGEPDHVGSGPSDQCRYDPDGISYE</sequence>
<name>A0ABN1C3D1_SACER</name>
<dbReference type="Gene3D" id="2.160.20.10">
    <property type="entry name" value="Single-stranded right-handed beta-helix, Pectin lyase-like"/>
    <property type="match status" value="1"/>
</dbReference>
<evidence type="ECO:0000256" key="9">
    <source>
        <dbReference type="ARBA" id="ARBA00023239"/>
    </source>
</evidence>
<dbReference type="InterPro" id="IPR012334">
    <property type="entry name" value="Pectin_lyas_fold"/>
</dbReference>
<dbReference type="InterPro" id="IPR011050">
    <property type="entry name" value="Pectin_lyase_fold/virulence"/>
</dbReference>
<keyword evidence="9 10" id="KW-0456">Lyase</keyword>
<reference evidence="12 13" key="1">
    <citation type="journal article" date="2019" name="Int. J. Syst. Evol. Microbiol.">
        <title>The Global Catalogue of Microorganisms (GCM) 10K type strain sequencing project: providing services to taxonomists for standard genome sequencing and annotation.</title>
        <authorList>
            <consortium name="The Broad Institute Genomics Platform"/>
            <consortium name="The Broad Institute Genome Sequencing Center for Infectious Disease"/>
            <person name="Wu L."/>
            <person name="Ma J."/>
        </authorList>
    </citation>
    <scope>NUCLEOTIDE SEQUENCE [LARGE SCALE GENOMIC DNA]</scope>
    <source>
        <strain evidence="12 13">JCM 10303</strain>
    </source>
</reference>
<feature type="chain" id="PRO_5045008869" description="Pectate lyase" evidence="10">
    <location>
        <begin position="33"/>
        <end position="261"/>
    </location>
</feature>
<evidence type="ECO:0000256" key="10">
    <source>
        <dbReference type="RuleBase" id="RU367009"/>
    </source>
</evidence>
<comment type="cofactor">
    <cofactor evidence="2 10">
        <name>Ca(2+)</name>
        <dbReference type="ChEBI" id="CHEBI:29108"/>
    </cofactor>
</comment>
<comment type="catalytic activity">
    <reaction evidence="1 10">
        <text>Eliminative cleavage of (1-&gt;4)-alpha-D-galacturonan to give oligosaccharides with 4-deoxy-alpha-D-galact-4-enuronosyl groups at their non-reducing ends.</text>
        <dbReference type="EC" id="4.2.2.2"/>
    </reaction>
</comment>
<dbReference type="InterPro" id="IPR004898">
    <property type="entry name" value="Pectate_lyase_PlyH/PlyE-like"/>
</dbReference>
<comment type="function">
    <text evidence="10">Catalyzes the depolymerization of both polygalacturonate and pectins of methyl esterification degree from 22 to 89%, with an endo mode of action. In contrast to the majority of pectate lyases, displays high activity on highly methylated pectins.</text>
</comment>
<evidence type="ECO:0000256" key="1">
    <source>
        <dbReference type="ARBA" id="ARBA00000695"/>
    </source>
</evidence>
<dbReference type="SUPFAM" id="SSF51126">
    <property type="entry name" value="Pectin lyase-like"/>
    <property type="match status" value="1"/>
</dbReference>
<comment type="caution">
    <text evidence="12">The sequence shown here is derived from an EMBL/GenBank/DDBJ whole genome shotgun (WGS) entry which is preliminary data.</text>
</comment>
<dbReference type="RefSeq" id="WP_009942849.1">
    <property type="nucleotide sequence ID" value="NZ_BAAAGS010000003.1"/>
</dbReference>
<dbReference type="PANTHER" id="PTHR33407">
    <property type="entry name" value="PECTATE LYASE F-RELATED"/>
    <property type="match status" value="1"/>
</dbReference>
<evidence type="ECO:0000256" key="5">
    <source>
        <dbReference type="ARBA" id="ARBA00012272"/>
    </source>
</evidence>
<dbReference type="Proteomes" id="UP001500729">
    <property type="component" value="Unassembled WGS sequence"/>
</dbReference>
<comment type="similarity">
    <text evidence="4 10">Belongs to the polysaccharide lyase 3 family.</text>
</comment>
<feature type="region of interest" description="Disordered" evidence="11">
    <location>
        <begin position="237"/>
        <end position="261"/>
    </location>
</feature>
<protein>
    <recommendedName>
        <fullName evidence="5 10">Pectate lyase</fullName>
        <ecNumber evidence="5 10">4.2.2.2</ecNumber>
    </recommendedName>
</protein>
<dbReference type="EC" id="4.2.2.2" evidence="5 10"/>
<evidence type="ECO:0000256" key="11">
    <source>
        <dbReference type="SAM" id="MobiDB-lite"/>
    </source>
</evidence>
<keyword evidence="13" id="KW-1185">Reference proteome</keyword>
<dbReference type="PANTHER" id="PTHR33407:SF9">
    <property type="entry name" value="PECTATE LYASE F-RELATED"/>
    <property type="match status" value="1"/>
</dbReference>
<keyword evidence="7 10" id="KW-0732">Signal</keyword>
<dbReference type="Pfam" id="PF03211">
    <property type="entry name" value="Pectate_lyase"/>
    <property type="match status" value="1"/>
</dbReference>
<evidence type="ECO:0000256" key="2">
    <source>
        <dbReference type="ARBA" id="ARBA00001913"/>
    </source>
</evidence>
<keyword evidence="8 10" id="KW-0106">Calcium</keyword>
<dbReference type="GO" id="GO:0016829">
    <property type="term" value="F:lyase activity"/>
    <property type="evidence" value="ECO:0007669"/>
    <property type="project" value="UniProtKB-KW"/>
</dbReference>
<comment type="subcellular location">
    <subcellularLocation>
        <location evidence="3 10">Secreted</location>
    </subcellularLocation>
</comment>
<proteinExistence type="inferred from homology"/>
<evidence type="ECO:0000313" key="13">
    <source>
        <dbReference type="Proteomes" id="UP001500729"/>
    </source>
</evidence>
<dbReference type="EMBL" id="BAAAGS010000003">
    <property type="protein sequence ID" value="GAA0511028.1"/>
    <property type="molecule type" value="Genomic_DNA"/>
</dbReference>
<evidence type="ECO:0000256" key="3">
    <source>
        <dbReference type="ARBA" id="ARBA00004613"/>
    </source>
</evidence>
<evidence type="ECO:0000256" key="8">
    <source>
        <dbReference type="ARBA" id="ARBA00022837"/>
    </source>
</evidence>
<evidence type="ECO:0000256" key="4">
    <source>
        <dbReference type="ARBA" id="ARBA00006463"/>
    </source>
</evidence>
<evidence type="ECO:0000256" key="6">
    <source>
        <dbReference type="ARBA" id="ARBA00022525"/>
    </source>
</evidence>
<gene>
    <name evidence="12" type="ORF">GCM10009533_07360</name>
</gene>
<evidence type="ECO:0000256" key="7">
    <source>
        <dbReference type="ARBA" id="ARBA00022729"/>
    </source>
</evidence>